<comment type="caution">
    <text evidence="1">The sequence shown here is derived from an EMBL/GenBank/DDBJ whole genome shotgun (WGS) entry which is preliminary data.</text>
</comment>
<evidence type="ECO:0000313" key="1">
    <source>
        <dbReference type="EMBL" id="MCI13459.1"/>
    </source>
</evidence>
<proteinExistence type="predicted"/>
<keyword evidence="2" id="KW-1185">Reference proteome</keyword>
<dbReference type="Proteomes" id="UP000265520">
    <property type="component" value="Unassembled WGS sequence"/>
</dbReference>
<dbReference type="AlphaFoldDB" id="A0A392PPP1"/>
<dbReference type="EMBL" id="LXQA010088329">
    <property type="protein sequence ID" value="MCI13459.1"/>
    <property type="molecule type" value="Genomic_DNA"/>
</dbReference>
<feature type="non-terminal residue" evidence="1">
    <location>
        <position position="69"/>
    </location>
</feature>
<evidence type="ECO:0000313" key="2">
    <source>
        <dbReference type="Proteomes" id="UP000265520"/>
    </source>
</evidence>
<name>A0A392PPP1_9FABA</name>
<protein>
    <submittedName>
        <fullName evidence="1">Uncharacterized protein</fullName>
    </submittedName>
</protein>
<organism evidence="1 2">
    <name type="scientific">Trifolium medium</name>
    <dbReference type="NCBI Taxonomy" id="97028"/>
    <lineage>
        <taxon>Eukaryota</taxon>
        <taxon>Viridiplantae</taxon>
        <taxon>Streptophyta</taxon>
        <taxon>Embryophyta</taxon>
        <taxon>Tracheophyta</taxon>
        <taxon>Spermatophyta</taxon>
        <taxon>Magnoliopsida</taxon>
        <taxon>eudicotyledons</taxon>
        <taxon>Gunneridae</taxon>
        <taxon>Pentapetalae</taxon>
        <taxon>rosids</taxon>
        <taxon>fabids</taxon>
        <taxon>Fabales</taxon>
        <taxon>Fabaceae</taxon>
        <taxon>Papilionoideae</taxon>
        <taxon>50 kb inversion clade</taxon>
        <taxon>NPAAA clade</taxon>
        <taxon>Hologalegina</taxon>
        <taxon>IRL clade</taxon>
        <taxon>Trifolieae</taxon>
        <taxon>Trifolium</taxon>
    </lineage>
</organism>
<accession>A0A392PPP1</accession>
<reference evidence="1 2" key="1">
    <citation type="journal article" date="2018" name="Front. Plant Sci.">
        <title>Red Clover (Trifolium pratense) and Zigzag Clover (T. medium) - A Picture of Genomic Similarities and Differences.</title>
        <authorList>
            <person name="Dluhosova J."/>
            <person name="Istvanek J."/>
            <person name="Nedelnik J."/>
            <person name="Repkova J."/>
        </authorList>
    </citation>
    <scope>NUCLEOTIDE SEQUENCE [LARGE SCALE GENOMIC DNA]</scope>
    <source>
        <strain evidence="2">cv. 10/8</strain>
        <tissue evidence="1">Leaf</tissue>
    </source>
</reference>
<sequence>MVIHDIMASDIALLIHVVHPQGHTAGESSSSNQASITEDQHVQLLALLQQVHLLLIRLRFPQLDESSAL</sequence>